<dbReference type="GO" id="GO:0016301">
    <property type="term" value="F:kinase activity"/>
    <property type="evidence" value="ECO:0007669"/>
    <property type="project" value="UniProtKB-KW"/>
</dbReference>
<dbReference type="PANTHER" id="PTHR10584:SF166">
    <property type="entry name" value="RIBOKINASE"/>
    <property type="match status" value="1"/>
</dbReference>
<evidence type="ECO:0000313" key="4">
    <source>
        <dbReference type="EMBL" id="QDU56980.1"/>
    </source>
</evidence>
<dbReference type="Proteomes" id="UP000315750">
    <property type="component" value="Chromosome"/>
</dbReference>
<proteinExistence type="predicted"/>
<dbReference type="SUPFAM" id="SSF53613">
    <property type="entry name" value="Ribokinase-like"/>
    <property type="match status" value="1"/>
</dbReference>
<dbReference type="PANTHER" id="PTHR10584">
    <property type="entry name" value="SUGAR KINASE"/>
    <property type="match status" value="1"/>
</dbReference>
<keyword evidence="1 4" id="KW-0808">Transferase</keyword>
<evidence type="ECO:0000313" key="5">
    <source>
        <dbReference type="Proteomes" id="UP000315750"/>
    </source>
</evidence>
<dbReference type="InterPro" id="IPR011611">
    <property type="entry name" value="PfkB_dom"/>
</dbReference>
<reference evidence="4 5" key="1">
    <citation type="submission" date="2019-02" db="EMBL/GenBank/DDBJ databases">
        <title>Deep-cultivation of Planctomycetes and their phenomic and genomic characterization uncovers novel biology.</title>
        <authorList>
            <person name="Wiegand S."/>
            <person name="Jogler M."/>
            <person name="Boedeker C."/>
            <person name="Pinto D."/>
            <person name="Vollmers J."/>
            <person name="Rivas-Marin E."/>
            <person name="Kohn T."/>
            <person name="Peeters S.H."/>
            <person name="Heuer A."/>
            <person name="Rast P."/>
            <person name="Oberbeckmann S."/>
            <person name="Bunk B."/>
            <person name="Jeske O."/>
            <person name="Meyerdierks A."/>
            <person name="Storesund J.E."/>
            <person name="Kallscheuer N."/>
            <person name="Luecker S."/>
            <person name="Lage O.M."/>
            <person name="Pohl T."/>
            <person name="Merkel B.J."/>
            <person name="Hornburger P."/>
            <person name="Mueller R.-W."/>
            <person name="Bruemmer F."/>
            <person name="Labrenz M."/>
            <person name="Spormann A.M."/>
            <person name="Op den Camp H."/>
            <person name="Overmann J."/>
            <person name="Amann R."/>
            <person name="Jetten M.S.M."/>
            <person name="Mascher T."/>
            <person name="Medema M.H."/>
            <person name="Devos D.P."/>
            <person name="Kaster A.-K."/>
            <person name="Ovreas L."/>
            <person name="Rohde M."/>
            <person name="Galperin M.Y."/>
            <person name="Jogler C."/>
        </authorList>
    </citation>
    <scope>NUCLEOTIDE SEQUENCE [LARGE SCALE GENOMIC DNA]</scope>
    <source>
        <strain evidence="4 5">Pan181</strain>
    </source>
</reference>
<dbReference type="KEGG" id="amuc:Pan181_31920"/>
<sequence length="324" mass="33564">MCEQRSIDVLVCGTAVLDIVVKPVELQQAIGGGKLFKTSPLSVHAGGIVANCGAVLARHGMRVSALTVVGNDVWGEMLRERMQSLGIEVESVVATEGSTSTSIVLVDESGQRSFGHHVGVLEQYDLKTVQIHSDLLTNTKLLLVGYLALLPELEKELPSLFRQAREAGCLTALEPAGSGGDVELLKPCLPWLDYYFPSKEEAYAQTGESDPAAMIAAFRDFGAAGVVGVKLGADGVVVSERPGQLQAIAAVEPPGKVVDTTGAGDCFLGAFLGGRLRGMDCTNAAKLGAAAGASCVTQIGAQAGLLDLSDACQLAGVPTPEASM</sequence>
<dbReference type="Pfam" id="PF00294">
    <property type="entry name" value="PfkB"/>
    <property type="match status" value="1"/>
</dbReference>
<dbReference type="PROSITE" id="PS00584">
    <property type="entry name" value="PFKB_KINASES_2"/>
    <property type="match status" value="1"/>
</dbReference>
<name>A0A518AQI2_9BACT</name>
<dbReference type="InterPro" id="IPR002173">
    <property type="entry name" value="Carboh/pur_kinase_PfkB_CS"/>
</dbReference>
<evidence type="ECO:0000256" key="2">
    <source>
        <dbReference type="ARBA" id="ARBA00022777"/>
    </source>
</evidence>
<dbReference type="Gene3D" id="3.40.1190.20">
    <property type="match status" value="1"/>
</dbReference>
<feature type="domain" description="Carbohydrate kinase PfkB" evidence="3">
    <location>
        <begin position="10"/>
        <end position="304"/>
    </location>
</feature>
<organism evidence="4 5">
    <name type="scientific">Aeoliella mucimassa</name>
    <dbReference type="NCBI Taxonomy" id="2527972"/>
    <lineage>
        <taxon>Bacteria</taxon>
        <taxon>Pseudomonadati</taxon>
        <taxon>Planctomycetota</taxon>
        <taxon>Planctomycetia</taxon>
        <taxon>Pirellulales</taxon>
        <taxon>Lacipirellulaceae</taxon>
        <taxon>Aeoliella</taxon>
    </lineage>
</organism>
<dbReference type="EMBL" id="CP036278">
    <property type="protein sequence ID" value="QDU56980.1"/>
    <property type="molecule type" value="Genomic_DNA"/>
</dbReference>
<evidence type="ECO:0000256" key="1">
    <source>
        <dbReference type="ARBA" id="ARBA00022679"/>
    </source>
</evidence>
<keyword evidence="2 4" id="KW-0418">Kinase</keyword>
<dbReference type="OrthoDB" id="9813569at2"/>
<dbReference type="EC" id="2.7.1.-" evidence="4"/>
<dbReference type="AlphaFoldDB" id="A0A518AQI2"/>
<protein>
    <submittedName>
        <fullName evidence="4">Putative sugar kinase YdjH</fullName>
        <ecNumber evidence="4">2.7.1.-</ecNumber>
    </submittedName>
</protein>
<gene>
    <name evidence="4" type="primary">ydjH_2</name>
    <name evidence="4" type="ORF">Pan181_31920</name>
</gene>
<keyword evidence="5" id="KW-1185">Reference proteome</keyword>
<dbReference type="RefSeq" id="WP_145247825.1">
    <property type="nucleotide sequence ID" value="NZ_CP036278.1"/>
</dbReference>
<evidence type="ECO:0000259" key="3">
    <source>
        <dbReference type="Pfam" id="PF00294"/>
    </source>
</evidence>
<accession>A0A518AQI2</accession>
<dbReference type="InterPro" id="IPR029056">
    <property type="entry name" value="Ribokinase-like"/>
</dbReference>